<accession>A0A9W6GKX0</accession>
<keyword evidence="2" id="KW-1185">Reference proteome</keyword>
<name>A0A9W6GKX0_9FUSO</name>
<evidence type="ECO:0000313" key="2">
    <source>
        <dbReference type="Proteomes" id="UP001144471"/>
    </source>
</evidence>
<dbReference type="AlphaFoldDB" id="A0A9W6GKX0"/>
<gene>
    <name evidence="1" type="ORF">PM10SUCC1_25070</name>
</gene>
<dbReference type="EMBL" id="BSDY01000012">
    <property type="protein sequence ID" value="GLI56993.1"/>
    <property type="molecule type" value="Genomic_DNA"/>
</dbReference>
<protein>
    <submittedName>
        <fullName evidence="1">Uncharacterized protein</fullName>
    </submittedName>
</protein>
<proteinExistence type="predicted"/>
<comment type="caution">
    <text evidence="1">The sequence shown here is derived from an EMBL/GenBank/DDBJ whole genome shotgun (WGS) entry which is preliminary data.</text>
</comment>
<organism evidence="1 2">
    <name type="scientific">Propionigenium maris DSM 9537</name>
    <dbReference type="NCBI Taxonomy" id="1123000"/>
    <lineage>
        <taxon>Bacteria</taxon>
        <taxon>Fusobacteriati</taxon>
        <taxon>Fusobacteriota</taxon>
        <taxon>Fusobacteriia</taxon>
        <taxon>Fusobacteriales</taxon>
        <taxon>Fusobacteriaceae</taxon>
        <taxon>Propionigenium</taxon>
    </lineage>
</organism>
<reference evidence="1" key="1">
    <citation type="submission" date="2022-12" db="EMBL/GenBank/DDBJ databases">
        <title>Reference genome sequencing for broad-spectrum identification of bacterial and archaeal isolates by mass spectrometry.</title>
        <authorList>
            <person name="Sekiguchi Y."/>
            <person name="Tourlousse D.M."/>
        </authorList>
    </citation>
    <scope>NUCLEOTIDE SEQUENCE</scope>
    <source>
        <strain evidence="1">10succ1</strain>
    </source>
</reference>
<dbReference type="RefSeq" id="WP_281836412.1">
    <property type="nucleotide sequence ID" value="NZ_BSDY01000012.1"/>
</dbReference>
<sequence length="51" mass="6157">MELLEIKSKTYSKGYTMKELYKKLGLSRQNFYNKIKKKDKKTIEKIKKILS</sequence>
<evidence type="ECO:0000313" key="1">
    <source>
        <dbReference type="EMBL" id="GLI56993.1"/>
    </source>
</evidence>
<dbReference type="Proteomes" id="UP001144471">
    <property type="component" value="Unassembled WGS sequence"/>
</dbReference>